<gene>
    <name evidence="1" type="ORF">BIW11_13191</name>
</gene>
<comment type="caution">
    <text evidence="1">The sequence shown here is derived from an EMBL/GenBank/DDBJ whole genome shotgun (WGS) entry which is preliminary data.</text>
</comment>
<organism evidence="1 2">
    <name type="scientific">Tropilaelaps mercedesae</name>
    <dbReference type="NCBI Taxonomy" id="418985"/>
    <lineage>
        <taxon>Eukaryota</taxon>
        <taxon>Metazoa</taxon>
        <taxon>Ecdysozoa</taxon>
        <taxon>Arthropoda</taxon>
        <taxon>Chelicerata</taxon>
        <taxon>Arachnida</taxon>
        <taxon>Acari</taxon>
        <taxon>Parasitiformes</taxon>
        <taxon>Mesostigmata</taxon>
        <taxon>Gamasina</taxon>
        <taxon>Dermanyssoidea</taxon>
        <taxon>Laelapidae</taxon>
        <taxon>Tropilaelaps</taxon>
    </lineage>
</organism>
<dbReference type="InParanoid" id="A0A1V9X3K5"/>
<name>A0A1V9X3K5_9ACAR</name>
<evidence type="ECO:0000313" key="2">
    <source>
        <dbReference type="Proteomes" id="UP000192247"/>
    </source>
</evidence>
<dbReference type="OrthoDB" id="10365347at2759"/>
<sequence length="206" mass="22788">MDCPLSAGRARNIPDHSGVGLRRCSIMRLIFALFIVASPSNVLFPATAASIEDSNDDYQEPPYVRPGPFKPCDLAELDKFLPDSIRRCALKASQGSMSASLIQQSIAMACMLFKKCSIFVKKGSIVSEDNEHHCLHGFMVQMRKTDVTFQAINLVKNIVSEKGYNRKKVIAAVEGIHDCVDDAGLYLPLHKHQLAKLVSLELQLLE</sequence>
<proteinExistence type="predicted"/>
<dbReference type="AlphaFoldDB" id="A0A1V9X3K5"/>
<accession>A0A1V9X3K5</accession>
<protein>
    <submittedName>
        <fullName evidence="1">Uncharacterized protein</fullName>
    </submittedName>
</protein>
<keyword evidence="2" id="KW-1185">Reference proteome</keyword>
<dbReference type="EMBL" id="MNPL01026447">
    <property type="protein sequence ID" value="OQR67988.1"/>
    <property type="molecule type" value="Genomic_DNA"/>
</dbReference>
<evidence type="ECO:0000313" key="1">
    <source>
        <dbReference type="EMBL" id="OQR67988.1"/>
    </source>
</evidence>
<dbReference type="Proteomes" id="UP000192247">
    <property type="component" value="Unassembled WGS sequence"/>
</dbReference>
<reference evidence="1 2" key="1">
    <citation type="journal article" date="2017" name="Gigascience">
        <title>Draft genome of the honey bee ectoparasitic mite, Tropilaelaps mercedesae, is shaped by the parasitic life history.</title>
        <authorList>
            <person name="Dong X."/>
            <person name="Armstrong S.D."/>
            <person name="Xia D."/>
            <person name="Makepeace B.L."/>
            <person name="Darby A.C."/>
            <person name="Kadowaki T."/>
        </authorList>
    </citation>
    <scope>NUCLEOTIDE SEQUENCE [LARGE SCALE GENOMIC DNA]</scope>
    <source>
        <strain evidence="1">Wuxi-XJTLU</strain>
    </source>
</reference>